<evidence type="ECO:0000256" key="1">
    <source>
        <dbReference type="ARBA" id="ARBA00023015"/>
    </source>
</evidence>
<sequence length="276" mass="32084">MNEQLLFVERIARQHPFTMSNQMEDTFEMYYLVSGGRRYFVRDQTYGVTPGTLVLIPPGVIHRTIDDPDASGHERILVQFSLSFLQLGMHVMPLHLEAFRMPSPILPFDGEDRIEIERLLMQMCDEFTSRKPAHEPMLHALLSQLLLTVGRAMKRHSEDHAMRPVPANVTEGRIQPVIDYILSHCEEPLGLDEIAQQFYFSPSHLSRMFRRSTGFTYSEFVQLVRIRRAQELLRTTDQKVLEIAEASGFGNLSHFQHTFRKHTGMTPLKYRKDLQR</sequence>
<dbReference type="SMART" id="SM00342">
    <property type="entry name" value="HTH_ARAC"/>
    <property type="match status" value="1"/>
</dbReference>
<dbReference type="PANTHER" id="PTHR43280">
    <property type="entry name" value="ARAC-FAMILY TRANSCRIPTIONAL REGULATOR"/>
    <property type="match status" value="1"/>
</dbReference>
<protein>
    <submittedName>
        <fullName evidence="5">AraC family transcriptional regulator</fullName>
    </submittedName>
</protein>
<keyword evidence="2" id="KW-0238">DNA-binding</keyword>
<dbReference type="GO" id="GO:0003700">
    <property type="term" value="F:DNA-binding transcription factor activity"/>
    <property type="evidence" value="ECO:0007669"/>
    <property type="project" value="InterPro"/>
</dbReference>
<dbReference type="PANTHER" id="PTHR43280:SF2">
    <property type="entry name" value="HTH-TYPE TRANSCRIPTIONAL REGULATOR EXSA"/>
    <property type="match status" value="1"/>
</dbReference>
<name>A0A2V2Z085_9BACL</name>
<feature type="domain" description="HTH araC/xylS-type" evidence="4">
    <location>
        <begin position="175"/>
        <end position="273"/>
    </location>
</feature>
<keyword evidence="1" id="KW-0805">Transcription regulation</keyword>
<evidence type="ECO:0000313" key="6">
    <source>
        <dbReference type="Proteomes" id="UP000246635"/>
    </source>
</evidence>
<dbReference type="InterPro" id="IPR014710">
    <property type="entry name" value="RmlC-like_jellyroll"/>
</dbReference>
<proteinExistence type="predicted"/>
<dbReference type="InterPro" id="IPR018062">
    <property type="entry name" value="HTH_AraC-typ_CS"/>
</dbReference>
<dbReference type="PROSITE" id="PS01124">
    <property type="entry name" value="HTH_ARAC_FAMILY_2"/>
    <property type="match status" value="1"/>
</dbReference>
<organism evidence="5 6">
    <name type="scientific">Paenibacillus cellulosilyticus</name>
    <dbReference type="NCBI Taxonomy" id="375489"/>
    <lineage>
        <taxon>Bacteria</taxon>
        <taxon>Bacillati</taxon>
        <taxon>Bacillota</taxon>
        <taxon>Bacilli</taxon>
        <taxon>Bacillales</taxon>
        <taxon>Paenibacillaceae</taxon>
        <taxon>Paenibacillus</taxon>
    </lineage>
</organism>
<accession>A0A2V2Z085</accession>
<dbReference type="InterPro" id="IPR009057">
    <property type="entry name" value="Homeodomain-like_sf"/>
</dbReference>
<dbReference type="RefSeq" id="WP_110042760.1">
    <property type="nucleotide sequence ID" value="NZ_CP054612.1"/>
</dbReference>
<dbReference type="InterPro" id="IPR020449">
    <property type="entry name" value="Tscrpt_reg_AraC-type_HTH"/>
</dbReference>
<dbReference type="EMBL" id="QGTQ01000002">
    <property type="protein sequence ID" value="PWW07532.1"/>
    <property type="molecule type" value="Genomic_DNA"/>
</dbReference>
<dbReference type="SUPFAM" id="SSF51215">
    <property type="entry name" value="Regulatory protein AraC"/>
    <property type="match status" value="1"/>
</dbReference>
<dbReference type="SUPFAM" id="SSF46689">
    <property type="entry name" value="Homeodomain-like"/>
    <property type="match status" value="2"/>
</dbReference>
<evidence type="ECO:0000259" key="4">
    <source>
        <dbReference type="PROSITE" id="PS01124"/>
    </source>
</evidence>
<dbReference type="Pfam" id="PF12833">
    <property type="entry name" value="HTH_18"/>
    <property type="match status" value="1"/>
</dbReference>
<dbReference type="InterPro" id="IPR037923">
    <property type="entry name" value="HTH-like"/>
</dbReference>
<dbReference type="PROSITE" id="PS00041">
    <property type="entry name" value="HTH_ARAC_FAMILY_1"/>
    <property type="match status" value="1"/>
</dbReference>
<keyword evidence="3" id="KW-0804">Transcription</keyword>
<dbReference type="GO" id="GO:0043565">
    <property type="term" value="F:sequence-specific DNA binding"/>
    <property type="evidence" value="ECO:0007669"/>
    <property type="project" value="InterPro"/>
</dbReference>
<dbReference type="Gene3D" id="1.10.10.60">
    <property type="entry name" value="Homeodomain-like"/>
    <property type="match status" value="2"/>
</dbReference>
<dbReference type="OrthoDB" id="506156at2"/>
<evidence type="ECO:0000313" key="5">
    <source>
        <dbReference type="EMBL" id="PWW07532.1"/>
    </source>
</evidence>
<dbReference type="Proteomes" id="UP000246635">
    <property type="component" value="Unassembled WGS sequence"/>
</dbReference>
<evidence type="ECO:0000256" key="3">
    <source>
        <dbReference type="ARBA" id="ARBA00023163"/>
    </source>
</evidence>
<dbReference type="Gene3D" id="2.60.120.10">
    <property type="entry name" value="Jelly Rolls"/>
    <property type="match status" value="1"/>
</dbReference>
<evidence type="ECO:0000256" key="2">
    <source>
        <dbReference type="ARBA" id="ARBA00023125"/>
    </source>
</evidence>
<reference evidence="5 6" key="1">
    <citation type="submission" date="2018-05" db="EMBL/GenBank/DDBJ databases">
        <title>Genomic Encyclopedia of Type Strains, Phase III (KMG-III): the genomes of soil and plant-associated and newly described type strains.</title>
        <authorList>
            <person name="Whitman W."/>
        </authorList>
    </citation>
    <scope>NUCLEOTIDE SEQUENCE [LARGE SCALE GENOMIC DNA]</scope>
    <source>
        <strain evidence="5 6">CECT 5696</strain>
    </source>
</reference>
<dbReference type="Pfam" id="PF02311">
    <property type="entry name" value="AraC_binding"/>
    <property type="match status" value="1"/>
</dbReference>
<keyword evidence="6" id="KW-1185">Reference proteome</keyword>
<dbReference type="InterPro" id="IPR003313">
    <property type="entry name" value="AraC-bd"/>
</dbReference>
<dbReference type="AlphaFoldDB" id="A0A2V2Z085"/>
<gene>
    <name evidence="5" type="ORF">DFQ01_102431</name>
</gene>
<dbReference type="PRINTS" id="PR00032">
    <property type="entry name" value="HTHARAC"/>
</dbReference>
<dbReference type="InterPro" id="IPR018060">
    <property type="entry name" value="HTH_AraC"/>
</dbReference>
<comment type="caution">
    <text evidence="5">The sequence shown here is derived from an EMBL/GenBank/DDBJ whole genome shotgun (WGS) entry which is preliminary data.</text>
</comment>